<keyword evidence="2" id="KW-0012">Acyltransferase</keyword>
<dbReference type="SUPFAM" id="SSF51161">
    <property type="entry name" value="Trimeric LpxA-like enzymes"/>
    <property type="match status" value="1"/>
</dbReference>
<reference evidence="2 3" key="1">
    <citation type="submission" date="2020-09" db="EMBL/GenBank/DDBJ databases">
        <title>Novel species of Mucilaginibacter isolated from a glacier on the Tibetan Plateau.</title>
        <authorList>
            <person name="Liu Q."/>
            <person name="Xin Y.-H."/>
        </authorList>
    </citation>
    <scope>NUCLEOTIDE SEQUENCE [LARGE SCALE GENOMIC DNA]</scope>
    <source>
        <strain evidence="2 3">ZT4R22</strain>
    </source>
</reference>
<organism evidence="2 3">
    <name type="scientific">Mucilaginibacter pankratovii</name>
    <dbReference type="NCBI Taxonomy" id="2772110"/>
    <lineage>
        <taxon>Bacteria</taxon>
        <taxon>Pseudomonadati</taxon>
        <taxon>Bacteroidota</taxon>
        <taxon>Sphingobacteriia</taxon>
        <taxon>Sphingobacteriales</taxon>
        <taxon>Sphingobacteriaceae</taxon>
        <taxon>Mucilaginibacter</taxon>
    </lineage>
</organism>
<evidence type="ECO:0000313" key="2">
    <source>
        <dbReference type="EMBL" id="MBD1364355.1"/>
    </source>
</evidence>
<comment type="similarity">
    <text evidence="1">Belongs to the transferase hexapeptide repeat family.</text>
</comment>
<dbReference type="InterPro" id="IPR011004">
    <property type="entry name" value="Trimer_LpxA-like_sf"/>
</dbReference>
<dbReference type="GO" id="GO:0016746">
    <property type="term" value="F:acyltransferase activity"/>
    <property type="evidence" value="ECO:0007669"/>
    <property type="project" value="UniProtKB-KW"/>
</dbReference>
<keyword evidence="3" id="KW-1185">Reference proteome</keyword>
<dbReference type="Proteomes" id="UP000606600">
    <property type="component" value="Unassembled WGS sequence"/>
</dbReference>
<dbReference type="PANTHER" id="PTHR43300">
    <property type="entry name" value="ACETYLTRANSFERASE"/>
    <property type="match status" value="1"/>
</dbReference>
<sequence>MIRYIRNKVRKLIFDRHVEGIKKYISIGNSHLFENFRLTLIKPLADKTFVKIGNDTILDCKVIFESETGQVIIGDKCYIGTSSIICRTKIEFGSNIMVAMGSVFYDHDSHSLNYLERQKDIEQQLKDHRDGNFFIENKSWTDVSSQPIKIEDNAWIGINCIILKGVTIGEGAIIGAGSVVTRDVPAWTIAAGNPAKVIKEIPNELRRK</sequence>
<gene>
    <name evidence="2" type="ORF">IDJ77_11095</name>
</gene>
<evidence type="ECO:0000256" key="1">
    <source>
        <dbReference type="ARBA" id="ARBA00007274"/>
    </source>
</evidence>
<proteinExistence type="inferred from homology"/>
<keyword evidence="2" id="KW-0808">Transferase</keyword>
<dbReference type="Gene3D" id="2.160.10.10">
    <property type="entry name" value="Hexapeptide repeat proteins"/>
    <property type="match status" value="1"/>
</dbReference>
<dbReference type="Pfam" id="PF00132">
    <property type="entry name" value="Hexapep"/>
    <property type="match status" value="1"/>
</dbReference>
<accession>A0ABR7WPU7</accession>
<dbReference type="Pfam" id="PF14602">
    <property type="entry name" value="Hexapep_2"/>
    <property type="match status" value="1"/>
</dbReference>
<dbReference type="InterPro" id="IPR050179">
    <property type="entry name" value="Trans_hexapeptide_repeat"/>
</dbReference>
<dbReference type="CDD" id="cd04647">
    <property type="entry name" value="LbH_MAT_like"/>
    <property type="match status" value="1"/>
</dbReference>
<dbReference type="EMBL" id="JACWMY010000005">
    <property type="protein sequence ID" value="MBD1364355.1"/>
    <property type="molecule type" value="Genomic_DNA"/>
</dbReference>
<dbReference type="InterPro" id="IPR001451">
    <property type="entry name" value="Hexapep"/>
</dbReference>
<evidence type="ECO:0000313" key="3">
    <source>
        <dbReference type="Proteomes" id="UP000606600"/>
    </source>
</evidence>
<name>A0ABR7WPU7_9SPHI</name>
<protein>
    <submittedName>
        <fullName evidence="2">Acyltransferase</fullName>
    </submittedName>
</protein>
<dbReference type="RefSeq" id="WP_191189020.1">
    <property type="nucleotide sequence ID" value="NZ_JACWMY010000005.1"/>
</dbReference>
<comment type="caution">
    <text evidence="2">The sequence shown here is derived from an EMBL/GenBank/DDBJ whole genome shotgun (WGS) entry which is preliminary data.</text>
</comment>